<accession>A0ABU7EML4</accession>
<evidence type="ECO:0000313" key="2">
    <source>
        <dbReference type="Proteomes" id="UP001352852"/>
    </source>
</evidence>
<dbReference type="Proteomes" id="UP001352852">
    <property type="component" value="Unassembled WGS sequence"/>
</dbReference>
<protein>
    <submittedName>
        <fullName evidence="1">Uncharacterized protein</fullName>
    </submittedName>
</protein>
<reference evidence="1 2" key="1">
    <citation type="submission" date="2021-06" db="EMBL/GenBank/DDBJ databases">
        <authorList>
            <person name="Palmer J.M."/>
        </authorList>
    </citation>
    <scope>NUCLEOTIDE SEQUENCE [LARGE SCALE GENOMIC DNA]</scope>
    <source>
        <strain evidence="1 2">CL_MEX2019</strain>
        <tissue evidence="1">Muscle</tissue>
    </source>
</reference>
<gene>
    <name evidence="1" type="ORF">CHARACLAT_022129</name>
</gene>
<dbReference type="EMBL" id="JAHUTJ010059602">
    <property type="protein sequence ID" value="MED6288001.1"/>
    <property type="molecule type" value="Genomic_DNA"/>
</dbReference>
<organism evidence="1 2">
    <name type="scientific">Characodon lateralis</name>
    <dbReference type="NCBI Taxonomy" id="208331"/>
    <lineage>
        <taxon>Eukaryota</taxon>
        <taxon>Metazoa</taxon>
        <taxon>Chordata</taxon>
        <taxon>Craniata</taxon>
        <taxon>Vertebrata</taxon>
        <taxon>Euteleostomi</taxon>
        <taxon>Actinopterygii</taxon>
        <taxon>Neopterygii</taxon>
        <taxon>Teleostei</taxon>
        <taxon>Neoteleostei</taxon>
        <taxon>Acanthomorphata</taxon>
        <taxon>Ovalentaria</taxon>
        <taxon>Atherinomorphae</taxon>
        <taxon>Cyprinodontiformes</taxon>
        <taxon>Goodeidae</taxon>
        <taxon>Characodon</taxon>
    </lineage>
</organism>
<evidence type="ECO:0000313" key="1">
    <source>
        <dbReference type="EMBL" id="MED6288001.1"/>
    </source>
</evidence>
<feature type="non-terminal residue" evidence="1">
    <location>
        <position position="1"/>
    </location>
</feature>
<comment type="caution">
    <text evidence="1">The sequence shown here is derived from an EMBL/GenBank/DDBJ whole genome shotgun (WGS) entry which is preliminary data.</text>
</comment>
<proteinExistence type="predicted"/>
<sequence>KTVIYATRPHEHLLGPNLISLKDLQRNLHSVGICYSDECKELELFISCFCVVSVIDQQPVQREAQLSSDDCRDRLQLLQSLESRA</sequence>
<name>A0ABU7EML4_9TELE</name>
<keyword evidence="2" id="KW-1185">Reference proteome</keyword>